<proteinExistence type="predicted"/>
<name>A0A6C0EM06_9ZZZZ</name>
<sequence>MELDTHLVDDATFINDVREPADFRGVSFSNYRKTEVKRAFVDNMHKIKLEAACYWCSELLCAGHLMDIWEILLYFMAKHIHLGNPRLVIYLESRFRIFRNILSQSTFVSELQLRNKVDIRKLFAEMVCILTLSPRKHSFEPIRINRVEEFDMTHMTERLRAPSVKFAEPVFQEEDPKELYIAVNEFSYAISREGSNLMTACYWIEWMLEFDAICRKRREICRCQRRTKVPVETKYQKDIIWMAWDAFNHYAKADAHGEFIERSMQSLLQLFSIKYTTACGKRRRYLLYFAVTLLTEPVPTNVEIVTLDHKKILASVVEQIHMVYRQIKKNELSPNTEYLFSGMNKRSTLEQSMRKLEVMETLGGVPRLSRSDGGAHDDDDDDVFA</sequence>
<accession>A0A6C0EM06</accession>
<organism evidence="2">
    <name type="scientific">viral metagenome</name>
    <dbReference type="NCBI Taxonomy" id="1070528"/>
    <lineage>
        <taxon>unclassified sequences</taxon>
        <taxon>metagenomes</taxon>
        <taxon>organismal metagenomes</taxon>
    </lineage>
</organism>
<reference evidence="2" key="1">
    <citation type="journal article" date="2020" name="Nature">
        <title>Giant virus diversity and host interactions through global metagenomics.</title>
        <authorList>
            <person name="Schulz F."/>
            <person name="Roux S."/>
            <person name="Paez-Espino D."/>
            <person name="Jungbluth S."/>
            <person name="Walsh D.A."/>
            <person name="Denef V.J."/>
            <person name="McMahon K.D."/>
            <person name="Konstantinidis K.T."/>
            <person name="Eloe-Fadrosh E.A."/>
            <person name="Kyrpides N.C."/>
            <person name="Woyke T."/>
        </authorList>
    </citation>
    <scope>NUCLEOTIDE SEQUENCE</scope>
    <source>
        <strain evidence="2">GVMAG-M-3300009068-24</strain>
    </source>
</reference>
<dbReference type="EMBL" id="MN738881">
    <property type="protein sequence ID" value="QHT29681.1"/>
    <property type="molecule type" value="Genomic_DNA"/>
</dbReference>
<feature type="region of interest" description="Disordered" evidence="1">
    <location>
        <begin position="365"/>
        <end position="385"/>
    </location>
</feature>
<evidence type="ECO:0000256" key="1">
    <source>
        <dbReference type="SAM" id="MobiDB-lite"/>
    </source>
</evidence>
<protein>
    <submittedName>
        <fullName evidence="2">Uncharacterized protein</fullName>
    </submittedName>
</protein>
<dbReference type="AlphaFoldDB" id="A0A6C0EM06"/>
<evidence type="ECO:0000313" key="2">
    <source>
        <dbReference type="EMBL" id="QHT29681.1"/>
    </source>
</evidence>